<feature type="transmembrane region" description="Helical" evidence="8">
    <location>
        <begin position="270"/>
        <end position="299"/>
    </location>
</feature>
<evidence type="ECO:0000256" key="2">
    <source>
        <dbReference type="ARBA" id="ARBA00009773"/>
    </source>
</evidence>
<sequence>MNKGHFKDSQVVKGITIGAVLIVIYLALNNVTGILDSISYLAGLVMPFIIGAVIAFVFNVPMKAIEKGLNRLFDKRCKKKHPRLIRVLAYMLTLILILAIIAGVLFVVVPELVNTIADLIGQVPTAVNNLINWLQVKLSAYPEYEEKLSSISINWDSVLSNVMNFLSIGTKGIINGGIGAISGFFSGVTNFFIGFVFSVYVLFQKERLTAQCKKLMYVCLPESRADKIIEVLRLTNTTFSNFLSGQCLEACILGTMFVITLSILRMPYALLIGIIIAVTALIPIVGAFIGCIVGVILIMMTSPLKALIFVGVFLILQQIEGNLIYPHVVGSSVGLPGIWVLVAVTIGGNLFGIMGMLTFIPISSVCYALLRTYVNRKVEEKEIDKGKFKG</sequence>
<keyword evidence="4" id="KW-1003">Cell membrane</keyword>
<comment type="subcellular location">
    <subcellularLocation>
        <location evidence="1">Cell membrane</location>
        <topology evidence="1">Multi-pass membrane protein</topology>
    </subcellularLocation>
</comment>
<dbReference type="Pfam" id="PF01594">
    <property type="entry name" value="AI-2E_transport"/>
    <property type="match status" value="1"/>
</dbReference>
<keyword evidence="5 8" id="KW-0812">Transmembrane</keyword>
<evidence type="ECO:0000256" key="8">
    <source>
        <dbReference type="SAM" id="Phobius"/>
    </source>
</evidence>
<dbReference type="GO" id="GO:0005886">
    <property type="term" value="C:plasma membrane"/>
    <property type="evidence" value="ECO:0007669"/>
    <property type="project" value="UniProtKB-SubCell"/>
</dbReference>
<feature type="transmembrane region" description="Helical" evidence="8">
    <location>
        <begin position="83"/>
        <end position="109"/>
    </location>
</feature>
<organism evidence="9 10">
    <name type="scientific">Lachnospira eligens</name>
    <dbReference type="NCBI Taxonomy" id="39485"/>
    <lineage>
        <taxon>Bacteria</taxon>
        <taxon>Bacillati</taxon>
        <taxon>Bacillota</taxon>
        <taxon>Clostridia</taxon>
        <taxon>Lachnospirales</taxon>
        <taxon>Lachnospiraceae</taxon>
        <taxon>Lachnospira</taxon>
    </lineage>
</organism>
<feature type="transmembrane region" description="Helical" evidence="8">
    <location>
        <begin position="173"/>
        <end position="203"/>
    </location>
</feature>
<dbReference type="PANTHER" id="PTHR21716:SF53">
    <property type="entry name" value="PERMEASE PERM-RELATED"/>
    <property type="match status" value="1"/>
</dbReference>
<evidence type="ECO:0000256" key="1">
    <source>
        <dbReference type="ARBA" id="ARBA00004651"/>
    </source>
</evidence>
<dbReference type="RefSeq" id="WP_055216762.1">
    <property type="nucleotide sequence ID" value="NZ_CZBU01000008.1"/>
</dbReference>
<feature type="transmembrane region" description="Helical" evidence="8">
    <location>
        <begin position="40"/>
        <end position="62"/>
    </location>
</feature>
<accession>A0A174YVV1</accession>
<evidence type="ECO:0000256" key="4">
    <source>
        <dbReference type="ARBA" id="ARBA00022475"/>
    </source>
</evidence>
<dbReference type="AlphaFoldDB" id="A0A174YVV1"/>
<keyword evidence="3" id="KW-0813">Transport</keyword>
<evidence type="ECO:0000313" key="10">
    <source>
        <dbReference type="Proteomes" id="UP000095621"/>
    </source>
</evidence>
<evidence type="ECO:0000256" key="3">
    <source>
        <dbReference type="ARBA" id="ARBA00022448"/>
    </source>
</evidence>
<dbReference type="InterPro" id="IPR002549">
    <property type="entry name" value="AI-2E-like"/>
</dbReference>
<reference evidence="9 10" key="1">
    <citation type="submission" date="2015-09" db="EMBL/GenBank/DDBJ databases">
        <authorList>
            <consortium name="Pathogen Informatics"/>
        </authorList>
    </citation>
    <scope>NUCLEOTIDE SEQUENCE [LARGE SCALE GENOMIC DNA]</scope>
    <source>
        <strain evidence="9 10">2789STDY5834875</strain>
    </source>
</reference>
<name>A0A174YVV1_9FIRM</name>
<keyword evidence="6 8" id="KW-1133">Transmembrane helix</keyword>
<evidence type="ECO:0000256" key="6">
    <source>
        <dbReference type="ARBA" id="ARBA00022989"/>
    </source>
</evidence>
<dbReference type="GO" id="GO:0055085">
    <property type="term" value="P:transmembrane transport"/>
    <property type="evidence" value="ECO:0007669"/>
    <property type="project" value="TreeGrafter"/>
</dbReference>
<feature type="transmembrane region" description="Helical" evidence="8">
    <location>
        <begin position="337"/>
        <end position="370"/>
    </location>
</feature>
<dbReference type="PANTHER" id="PTHR21716">
    <property type="entry name" value="TRANSMEMBRANE PROTEIN"/>
    <property type="match status" value="1"/>
</dbReference>
<evidence type="ECO:0000313" key="9">
    <source>
        <dbReference type="EMBL" id="CUQ79285.1"/>
    </source>
</evidence>
<dbReference type="Proteomes" id="UP000095621">
    <property type="component" value="Unassembled WGS sequence"/>
</dbReference>
<gene>
    <name evidence="9" type="primary">yhhT</name>
    <name evidence="9" type="ORF">ERS852490_02949</name>
</gene>
<keyword evidence="7 8" id="KW-0472">Membrane</keyword>
<evidence type="ECO:0000256" key="7">
    <source>
        <dbReference type="ARBA" id="ARBA00023136"/>
    </source>
</evidence>
<comment type="similarity">
    <text evidence="2">Belongs to the autoinducer-2 exporter (AI-2E) (TC 2.A.86) family.</text>
</comment>
<evidence type="ECO:0000256" key="5">
    <source>
        <dbReference type="ARBA" id="ARBA00022692"/>
    </source>
</evidence>
<proteinExistence type="inferred from homology"/>
<dbReference type="OrthoDB" id="9793390at2"/>
<protein>
    <submittedName>
        <fullName evidence="9">Pheromone autoinducer 2 transporter</fullName>
    </submittedName>
</protein>
<feature type="transmembrane region" description="Helical" evidence="8">
    <location>
        <begin position="12"/>
        <end position="28"/>
    </location>
</feature>
<dbReference type="EMBL" id="CZBU01000008">
    <property type="protein sequence ID" value="CUQ79285.1"/>
    <property type="molecule type" value="Genomic_DNA"/>
</dbReference>